<keyword evidence="4" id="KW-0949">S-adenosyl-L-methionine</keyword>
<evidence type="ECO:0000256" key="5">
    <source>
        <dbReference type="ARBA" id="ARBA00047942"/>
    </source>
</evidence>
<keyword evidence="2" id="KW-0489">Methyltransferase</keyword>
<proteinExistence type="predicted"/>
<protein>
    <recommendedName>
        <fullName evidence="1">site-specific DNA-methyltransferase (adenine-specific)</fullName>
        <ecNumber evidence="1">2.1.1.72</ecNumber>
    </recommendedName>
</protein>
<evidence type="ECO:0000313" key="7">
    <source>
        <dbReference type="EMBL" id="SFS15478.1"/>
    </source>
</evidence>
<dbReference type="EMBL" id="FOZL01000001">
    <property type="protein sequence ID" value="SFS15478.1"/>
    <property type="molecule type" value="Genomic_DNA"/>
</dbReference>
<feature type="domain" description="Type II methyltransferase M.TaqI-like" evidence="6">
    <location>
        <begin position="320"/>
        <end position="540"/>
    </location>
</feature>
<name>A0A1I6MIP1_9BACT</name>
<dbReference type="STRING" id="474950.SAMN05421771_2717"/>
<dbReference type="Pfam" id="PF07669">
    <property type="entry name" value="Eco57I"/>
    <property type="match status" value="1"/>
</dbReference>
<dbReference type="AlphaFoldDB" id="A0A1I6MIP1"/>
<dbReference type="GO" id="GO:0006304">
    <property type="term" value="P:DNA modification"/>
    <property type="evidence" value="ECO:0007669"/>
    <property type="project" value="InterPro"/>
</dbReference>
<organism evidence="7 8">
    <name type="scientific">Granulicella pectinivorans</name>
    <dbReference type="NCBI Taxonomy" id="474950"/>
    <lineage>
        <taxon>Bacteria</taxon>
        <taxon>Pseudomonadati</taxon>
        <taxon>Acidobacteriota</taxon>
        <taxon>Terriglobia</taxon>
        <taxon>Terriglobales</taxon>
        <taxon>Acidobacteriaceae</taxon>
        <taxon>Granulicella</taxon>
    </lineage>
</organism>
<dbReference type="PANTHER" id="PTHR33841">
    <property type="entry name" value="DNA METHYLTRANSFERASE YEEA-RELATED"/>
    <property type="match status" value="1"/>
</dbReference>
<dbReference type="PRINTS" id="PR00507">
    <property type="entry name" value="N12N6MTFRASE"/>
</dbReference>
<evidence type="ECO:0000313" key="8">
    <source>
        <dbReference type="Proteomes" id="UP000199024"/>
    </source>
</evidence>
<dbReference type="Gene3D" id="3.40.50.150">
    <property type="entry name" value="Vaccinia Virus protein VP39"/>
    <property type="match status" value="1"/>
</dbReference>
<dbReference type="GO" id="GO:0032259">
    <property type="term" value="P:methylation"/>
    <property type="evidence" value="ECO:0007669"/>
    <property type="project" value="UniProtKB-KW"/>
</dbReference>
<evidence type="ECO:0000256" key="4">
    <source>
        <dbReference type="ARBA" id="ARBA00022691"/>
    </source>
</evidence>
<dbReference type="InterPro" id="IPR011639">
    <property type="entry name" value="MethylTrfase_TaqI-like_dom"/>
</dbReference>
<sequence length="1096" mass="123824">MPSLSKELRRLLEKTIAGENGARHIAELGAEQSLRRLAVDRHEPHTSLIPEERTLRTQLRAHGRQLGDKRDLQRGSQSINHLTQAVAYEHWHRLLFARYLAENDLLMHPEHGVALSLNEVKEVALGLGRDWIDLASEYAQRMLLREVFRSDDPALKVPLSPERRSELEKKLNSLPREIFLADDSLGWVYQFWQKDAKDQVNKAEVKIGADELSPVTQLFTEDYMVLFLLENSLGAWWTARRGKPDLAGHQWKYLRLNEDGSPAAGNFNAWPKTARELRLLDPCMGSGHFLTFALPMLARMRAEEESLSLPESIFAVLRDNIFGLELDPRCSQIAAFNLALTAWKLNRTHFELPPLNVACSGLGVNAKEEDWITLAGDDGSAGEAMRRLYSLFKDAPTLGSLIDPLRLKANVFSAGADRVLSLLEKALTSESATEDARELAIAAQGVLAAFRILSSEFSLVATNVPYLGRGRQSSLLAQYCAEFHSDAKPDLATCFVDRCVRFCSEGGSVALVTPQNWLSLTSYTKLRERLLTNTEWNVIARQGARAFETITGEIVSVSLIGLTRTRPTPSHTIAVWDASDEMTPSDKAMRLTSSGAAFLLQGDQLRNPDHRLMLNEEPSLNGTFHLYVDSYQGAVTGDLERFTVFHWEVTDLMRTWEPFRTAVSSSGADDGLICAIRWEDGSGDLSVYARETRDQLHDMHESGQRAWRHAGIAVNRVKGLYASAYEGFKFDNNVAVLIPKDPSLLLPIMCFCQSEEFVRSVRSLDQTLKVTNQTLRKVSFDPIYWRNVASEKYPDGSPFRQSEDPTHWLFRGHPEGSRDPLQVAVARLVGYRWPRQRGFNFPAYPSVDSDGLEDYASKDGIVCLASVAGEEGAALRLRSLLQAALGESYSLAALLKNSKAKTLEGWLRDEFFDEHCKTFYQVPFIWHIWDGIKDGFHALVNYHMLDRKGLEKLIYSYLGDWISRQKQDVHNGVEGGDTRLAAADHLQSELKKILQGESPYDIFVRWKPLDKQAIGWVPDLNDGVRMNIRPWITQATLYKSLKPGILRVTPKIKYTKDRGREPKRSLQSFPWFQDSTERINDYHLSLADKQQALEQK</sequence>
<dbReference type="EC" id="2.1.1.72" evidence="1"/>
<dbReference type="OrthoDB" id="32195at2"/>
<dbReference type="InterPro" id="IPR029063">
    <property type="entry name" value="SAM-dependent_MTases_sf"/>
</dbReference>
<accession>A0A1I6MIP1</accession>
<dbReference type="PANTHER" id="PTHR33841:SF1">
    <property type="entry name" value="DNA METHYLTRANSFERASE A"/>
    <property type="match status" value="1"/>
</dbReference>
<evidence type="ECO:0000259" key="6">
    <source>
        <dbReference type="Pfam" id="PF07669"/>
    </source>
</evidence>
<dbReference type="RefSeq" id="WP_089839622.1">
    <property type="nucleotide sequence ID" value="NZ_FOZL01000001.1"/>
</dbReference>
<comment type="catalytic activity">
    <reaction evidence="5">
        <text>a 2'-deoxyadenosine in DNA + S-adenosyl-L-methionine = an N(6)-methyl-2'-deoxyadenosine in DNA + S-adenosyl-L-homocysteine + H(+)</text>
        <dbReference type="Rhea" id="RHEA:15197"/>
        <dbReference type="Rhea" id="RHEA-COMP:12418"/>
        <dbReference type="Rhea" id="RHEA-COMP:12419"/>
        <dbReference type="ChEBI" id="CHEBI:15378"/>
        <dbReference type="ChEBI" id="CHEBI:57856"/>
        <dbReference type="ChEBI" id="CHEBI:59789"/>
        <dbReference type="ChEBI" id="CHEBI:90615"/>
        <dbReference type="ChEBI" id="CHEBI:90616"/>
        <dbReference type="EC" id="2.1.1.72"/>
    </reaction>
</comment>
<evidence type="ECO:0000256" key="2">
    <source>
        <dbReference type="ARBA" id="ARBA00022603"/>
    </source>
</evidence>
<dbReference type="Proteomes" id="UP000199024">
    <property type="component" value="Unassembled WGS sequence"/>
</dbReference>
<evidence type="ECO:0000256" key="1">
    <source>
        <dbReference type="ARBA" id="ARBA00011900"/>
    </source>
</evidence>
<dbReference type="SUPFAM" id="SSF53335">
    <property type="entry name" value="S-adenosyl-L-methionine-dependent methyltransferases"/>
    <property type="match status" value="1"/>
</dbReference>
<reference evidence="7 8" key="1">
    <citation type="submission" date="2016-10" db="EMBL/GenBank/DDBJ databases">
        <authorList>
            <person name="de Groot N.N."/>
        </authorList>
    </citation>
    <scope>NUCLEOTIDE SEQUENCE [LARGE SCALE GENOMIC DNA]</scope>
    <source>
        <strain evidence="7 8">DSM 21001</strain>
    </source>
</reference>
<dbReference type="GO" id="GO:0009007">
    <property type="term" value="F:site-specific DNA-methyltransferase (adenine-specific) activity"/>
    <property type="evidence" value="ECO:0007669"/>
    <property type="project" value="UniProtKB-EC"/>
</dbReference>
<evidence type="ECO:0000256" key="3">
    <source>
        <dbReference type="ARBA" id="ARBA00022679"/>
    </source>
</evidence>
<gene>
    <name evidence="7" type="ORF">SAMN05421771_2717</name>
</gene>
<keyword evidence="3" id="KW-0808">Transferase</keyword>
<keyword evidence="8" id="KW-1185">Reference proteome</keyword>
<dbReference type="InterPro" id="IPR050953">
    <property type="entry name" value="N4_N6_ade-DNA_methylase"/>
</dbReference>